<accession>A0AAJ0CLH3</accession>
<dbReference type="InterPro" id="IPR029063">
    <property type="entry name" value="SAM-dependent_MTases_sf"/>
</dbReference>
<dbReference type="AlphaFoldDB" id="A0AAJ0CLH3"/>
<reference evidence="2" key="1">
    <citation type="submission" date="2023-06" db="EMBL/GenBank/DDBJ databases">
        <title>Conoideocrella luteorostrata (Hypocreales: Clavicipitaceae), a potential biocontrol fungus for elongate hemlock scale in United States Christmas tree production areas.</title>
        <authorList>
            <person name="Barrett H."/>
            <person name="Lovett B."/>
            <person name="Macias A.M."/>
            <person name="Stajich J.E."/>
            <person name="Kasson M.T."/>
        </authorList>
    </citation>
    <scope>NUCLEOTIDE SEQUENCE</scope>
    <source>
        <strain evidence="2">ARSEF 14590</strain>
    </source>
</reference>
<dbReference type="CDD" id="cd02440">
    <property type="entry name" value="AdoMet_MTases"/>
    <property type="match status" value="1"/>
</dbReference>
<dbReference type="Gene3D" id="3.40.50.150">
    <property type="entry name" value="Vaccinia Virus protein VP39"/>
    <property type="match status" value="1"/>
</dbReference>
<evidence type="ECO:0000313" key="2">
    <source>
        <dbReference type="EMBL" id="KAK2594003.1"/>
    </source>
</evidence>
<feature type="domain" description="Methyltransferase" evidence="1">
    <location>
        <begin position="46"/>
        <end position="141"/>
    </location>
</feature>
<dbReference type="EMBL" id="JASWJB010000185">
    <property type="protein sequence ID" value="KAK2594003.1"/>
    <property type="molecule type" value="Genomic_DNA"/>
</dbReference>
<dbReference type="Proteomes" id="UP001251528">
    <property type="component" value="Unassembled WGS sequence"/>
</dbReference>
<keyword evidence="3" id="KW-1185">Reference proteome</keyword>
<dbReference type="SUPFAM" id="SSF53335">
    <property type="entry name" value="S-adenosyl-L-methionine-dependent methyltransferases"/>
    <property type="match status" value="1"/>
</dbReference>
<dbReference type="Pfam" id="PF13649">
    <property type="entry name" value="Methyltransf_25"/>
    <property type="match status" value="1"/>
</dbReference>
<evidence type="ECO:0000313" key="3">
    <source>
        <dbReference type="Proteomes" id="UP001251528"/>
    </source>
</evidence>
<comment type="caution">
    <text evidence="2">The sequence shown here is derived from an EMBL/GenBank/DDBJ whole genome shotgun (WGS) entry which is preliminary data.</text>
</comment>
<evidence type="ECO:0000259" key="1">
    <source>
        <dbReference type="Pfam" id="PF13649"/>
    </source>
</evidence>
<dbReference type="InterPro" id="IPR041698">
    <property type="entry name" value="Methyltransf_25"/>
</dbReference>
<gene>
    <name evidence="2" type="ORF">QQS21_008265</name>
</gene>
<protein>
    <recommendedName>
        <fullName evidence="1">Methyltransferase domain-containing protein</fullName>
    </recommendedName>
</protein>
<organism evidence="2 3">
    <name type="scientific">Conoideocrella luteorostrata</name>
    <dbReference type="NCBI Taxonomy" id="1105319"/>
    <lineage>
        <taxon>Eukaryota</taxon>
        <taxon>Fungi</taxon>
        <taxon>Dikarya</taxon>
        <taxon>Ascomycota</taxon>
        <taxon>Pezizomycotina</taxon>
        <taxon>Sordariomycetes</taxon>
        <taxon>Hypocreomycetidae</taxon>
        <taxon>Hypocreales</taxon>
        <taxon>Clavicipitaceae</taxon>
        <taxon>Conoideocrella</taxon>
    </lineage>
</organism>
<name>A0AAJ0CLH3_9HYPO</name>
<sequence>MSSGDIWEKASKIYAEKAKLMTYPFARTILDEANKVLPLTDPDTHVLDVGCGSGAIANALAKAFPGVKMLAVDWSAAMLEIVNSQKLPNVETRQVNGMNLTPILASQPKGFTHVFSNFMNQFTPDPFQPIKEMIRAARSDGVIGLSSWGSFDILTMFTSAAQSVDPSWQSPGPWATKEFPETAPLIENIFRSWGLIEVTSREKVVTFDFKTINEVLDYFFESGNPAMMRLINDFKDSHSVEALERVRQVMLESIGPGKWDVTALKGRGFMTIGRKP</sequence>
<proteinExistence type="predicted"/>